<accession>A0A3S4ZYY5</accession>
<sequence>MEAAAPLTSLSFISYLLRSPCPLLPVIPTVGYSADSGYRPSGPLSYHMGPPASQGGSGQASAVFTVHPGQLAGHLPMRPEPGFTIPAAASGFLGPSSEETLDPLPYSPGLQQFEPGAPRPYQHPQVQSPVYSGLSQESSFYMPTSSQSYAEALNLAAAANAAVNAAVHRYEPPALRDTGRQSSFSLYQC</sequence>
<evidence type="ECO:0000313" key="1">
    <source>
        <dbReference type="EMBL" id="VEL15474.1"/>
    </source>
</evidence>
<dbReference type="EMBL" id="CAAALY010024724">
    <property type="protein sequence ID" value="VEL15474.1"/>
    <property type="molecule type" value="Genomic_DNA"/>
</dbReference>
<reference evidence="1" key="1">
    <citation type="submission" date="2018-11" db="EMBL/GenBank/DDBJ databases">
        <authorList>
            <consortium name="Pathogen Informatics"/>
        </authorList>
    </citation>
    <scope>NUCLEOTIDE SEQUENCE</scope>
</reference>
<dbReference type="AlphaFoldDB" id="A0A3S4ZYY5"/>
<gene>
    <name evidence="1" type="ORF">PXEA_LOCUS8914</name>
</gene>
<keyword evidence="2" id="KW-1185">Reference proteome</keyword>
<evidence type="ECO:0000313" key="2">
    <source>
        <dbReference type="Proteomes" id="UP000784294"/>
    </source>
</evidence>
<name>A0A3S4ZYY5_9PLAT</name>
<proteinExistence type="predicted"/>
<organism evidence="1 2">
    <name type="scientific">Protopolystoma xenopodis</name>
    <dbReference type="NCBI Taxonomy" id="117903"/>
    <lineage>
        <taxon>Eukaryota</taxon>
        <taxon>Metazoa</taxon>
        <taxon>Spiralia</taxon>
        <taxon>Lophotrochozoa</taxon>
        <taxon>Platyhelminthes</taxon>
        <taxon>Monogenea</taxon>
        <taxon>Polyopisthocotylea</taxon>
        <taxon>Polystomatidea</taxon>
        <taxon>Polystomatidae</taxon>
        <taxon>Protopolystoma</taxon>
    </lineage>
</organism>
<dbReference type="Proteomes" id="UP000784294">
    <property type="component" value="Unassembled WGS sequence"/>
</dbReference>
<protein>
    <submittedName>
        <fullName evidence="1">Uncharacterized protein</fullName>
    </submittedName>
</protein>
<comment type="caution">
    <text evidence="1">The sequence shown here is derived from an EMBL/GenBank/DDBJ whole genome shotgun (WGS) entry which is preliminary data.</text>
</comment>